<reference evidence="1" key="1">
    <citation type="journal article" date="2020" name="Cell">
        <title>Large-Scale Comparative Analyses of Tick Genomes Elucidate Their Genetic Diversity and Vector Capacities.</title>
        <authorList>
            <consortium name="Tick Genome and Microbiome Consortium (TIGMIC)"/>
            <person name="Jia N."/>
            <person name="Wang J."/>
            <person name="Shi W."/>
            <person name="Du L."/>
            <person name="Sun Y."/>
            <person name="Zhan W."/>
            <person name="Jiang J.F."/>
            <person name="Wang Q."/>
            <person name="Zhang B."/>
            <person name="Ji P."/>
            <person name="Bell-Sakyi L."/>
            <person name="Cui X.M."/>
            <person name="Yuan T.T."/>
            <person name="Jiang B.G."/>
            <person name="Yang W.F."/>
            <person name="Lam T.T."/>
            <person name="Chang Q.C."/>
            <person name="Ding S.J."/>
            <person name="Wang X.J."/>
            <person name="Zhu J.G."/>
            <person name="Ruan X.D."/>
            <person name="Zhao L."/>
            <person name="Wei J.T."/>
            <person name="Ye R.Z."/>
            <person name="Que T.C."/>
            <person name="Du C.H."/>
            <person name="Zhou Y.H."/>
            <person name="Cheng J.X."/>
            <person name="Dai P.F."/>
            <person name="Guo W.B."/>
            <person name="Han X.H."/>
            <person name="Huang E.J."/>
            <person name="Li L.F."/>
            <person name="Wei W."/>
            <person name="Gao Y.C."/>
            <person name="Liu J.Z."/>
            <person name="Shao H.Z."/>
            <person name="Wang X."/>
            <person name="Wang C.C."/>
            <person name="Yang T.C."/>
            <person name="Huo Q.B."/>
            <person name="Li W."/>
            <person name="Chen H.Y."/>
            <person name="Chen S.E."/>
            <person name="Zhou L.G."/>
            <person name="Ni X.B."/>
            <person name="Tian J.H."/>
            <person name="Sheng Y."/>
            <person name="Liu T."/>
            <person name="Pan Y.S."/>
            <person name="Xia L.Y."/>
            <person name="Li J."/>
            <person name="Zhao F."/>
            <person name="Cao W.C."/>
        </authorList>
    </citation>
    <scope>NUCLEOTIDE SEQUENCE</scope>
    <source>
        <strain evidence="1">Rmic-2018</strain>
    </source>
</reference>
<evidence type="ECO:0000313" key="2">
    <source>
        <dbReference type="Proteomes" id="UP000821866"/>
    </source>
</evidence>
<reference evidence="1" key="2">
    <citation type="submission" date="2021-09" db="EMBL/GenBank/DDBJ databases">
        <authorList>
            <person name="Jia N."/>
            <person name="Wang J."/>
            <person name="Shi W."/>
            <person name="Du L."/>
            <person name="Sun Y."/>
            <person name="Zhan W."/>
            <person name="Jiang J."/>
            <person name="Wang Q."/>
            <person name="Zhang B."/>
            <person name="Ji P."/>
            <person name="Sakyi L.B."/>
            <person name="Cui X."/>
            <person name="Yuan T."/>
            <person name="Jiang B."/>
            <person name="Yang W."/>
            <person name="Lam T.T.-Y."/>
            <person name="Chang Q."/>
            <person name="Ding S."/>
            <person name="Wang X."/>
            <person name="Zhu J."/>
            <person name="Ruan X."/>
            <person name="Zhao L."/>
            <person name="Wei J."/>
            <person name="Que T."/>
            <person name="Du C."/>
            <person name="Cheng J."/>
            <person name="Dai P."/>
            <person name="Han X."/>
            <person name="Huang E."/>
            <person name="Gao Y."/>
            <person name="Liu J."/>
            <person name="Shao H."/>
            <person name="Ye R."/>
            <person name="Li L."/>
            <person name="Wei W."/>
            <person name="Wang X."/>
            <person name="Wang C."/>
            <person name="Huo Q."/>
            <person name="Li W."/>
            <person name="Guo W."/>
            <person name="Chen H."/>
            <person name="Chen S."/>
            <person name="Zhou L."/>
            <person name="Zhou L."/>
            <person name="Ni X."/>
            <person name="Tian J."/>
            <person name="Zhou Y."/>
            <person name="Sheng Y."/>
            <person name="Liu T."/>
            <person name="Pan Y."/>
            <person name="Xia L."/>
            <person name="Li J."/>
            <person name="Zhao F."/>
            <person name="Cao W."/>
        </authorList>
    </citation>
    <scope>NUCLEOTIDE SEQUENCE</scope>
    <source>
        <strain evidence="1">Rmic-2018</strain>
        <tissue evidence="1">Larvae</tissue>
    </source>
</reference>
<gene>
    <name evidence="1" type="ORF">HPB51_000520</name>
</gene>
<sequence length="309" mass="35187">MRNDTAMELLVRNMTTTNFLDYFWERNRIYHYAQVNAPIRSTTMSAATSVEYAARGLEMISSLMYYKKSPKDRPSYTIIFHTVYSNRNGELIAEKLRAFPVDIFVVIAYHTEADNWYTDCRLIPPTILSSDLLDSPFNKSLYPVRLADSIYHLQHRHELWPSTTTYAVAVGLGGRWYTPYHSDFIPDKPGNYSLGHRCRPRKPTEDDQITSIAEACTDPSLNNTFQVDSVYEATFTYNKSERLFFTYDSATNLRTKAAPCWLLEFSMQLFSAAGGLLYGLLLTGLAPAGRASFETFSSCPTLPSRVSNL</sequence>
<evidence type="ECO:0000313" key="1">
    <source>
        <dbReference type="EMBL" id="KAH8024689.1"/>
    </source>
</evidence>
<organism evidence="1 2">
    <name type="scientific">Rhipicephalus microplus</name>
    <name type="common">Cattle tick</name>
    <name type="synonym">Boophilus microplus</name>
    <dbReference type="NCBI Taxonomy" id="6941"/>
    <lineage>
        <taxon>Eukaryota</taxon>
        <taxon>Metazoa</taxon>
        <taxon>Ecdysozoa</taxon>
        <taxon>Arthropoda</taxon>
        <taxon>Chelicerata</taxon>
        <taxon>Arachnida</taxon>
        <taxon>Acari</taxon>
        <taxon>Parasitiformes</taxon>
        <taxon>Ixodida</taxon>
        <taxon>Ixodoidea</taxon>
        <taxon>Ixodidae</taxon>
        <taxon>Rhipicephalinae</taxon>
        <taxon>Rhipicephalus</taxon>
        <taxon>Boophilus</taxon>
    </lineage>
</organism>
<proteinExistence type="predicted"/>
<name>A0A9J6DRW0_RHIMP</name>
<accession>A0A9J6DRW0</accession>
<keyword evidence="2" id="KW-1185">Reference proteome</keyword>
<protein>
    <submittedName>
        <fullName evidence="1">Uncharacterized protein</fullName>
    </submittedName>
</protein>
<dbReference type="EMBL" id="JABSTU010000007">
    <property type="protein sequence ID" value="KAH8024689.1"/>
    <property type="molecule type" value="Genomic_DNA"/>
</dbReference>
<comment type="caution">
    <text evidence="1">The sequence shown here is derived from an EMBL/GenBank/DDBJ whole genome shotgun (WGS) entry which is preliminary data.</text>
</comment>
<dbReference type="Proteomes" id="UP000821866">
    <property type="component" value="Unassembled WGS sequence"/>
</dbReference>
<dbReference type="VEuPathDB" id="VectorBase:LOC119169464"/>
<dbReference type="AlphaFoldDB" id="A0A9J6DRW0"/>